<dbReference type="GO" id="GO:0004300">
    <property type="term" value="F:enoyl-CoA hydratase activity"/>
    <property type="evidence" value="ECO:0007669"/>
    <property type="project" value="UniProtKB-EC"/>
</dbReference>
<evidence type="ECO:0000256" key="2">
    <source>
        <dbReference type="ARBA" id="ARBA00023239"/>
    </source>
</evidence>
<dbReference type="PROSITE" id="PS00166">
    <property type="entry name" value="ENOYL_COA_HYDRATASE"/>
    <property type="match status" value="1"/>
</dbReference>
<dbReference type="SUPFAM" id="SSF52096">
    <property type="entry name" value="ClpP/crotonase"/>
    <property type="match status" value="1"/>
</dbReference>
<dbReference type="AlphaFoldDB" id="A0A174DSG5"/>
<dbReference type="PANTHER" id="PTHR11941:SF54">
    <property type="entry name" value="ENOYL-COA HYDRATASE, MITOCHONDRIAL"/>
    <property type="match status" value="1"/>
</dbReference>
<dbReference type="OrthoDB" id="9775794at2"/>
<dbReference type="InterPro" id="IPR029045">
    <property type="entry name" value="ClpP/crotonase-like_dom_sf"/>
</dbReference>
<dbReference type="RefSeq" id="WP_055152606.1">
    <property type="nucleotide sequence ID" value="NZ_CYZU01000013.1"/>
</dbReference>
<evidence type="ECO:0000256" key="3">
    <source>
        <dbReference type="RuleBase" id="RU003707"/>
    </source>
</evidence>
<dbReference type="Gene3D" id="3.90.226.10">
    <property type="entry name" value="2-enoyl-CoA Hydratase, Chain A, domain 1"/>
    <property type="match status" value="1"/>
</dbReference>
<gene>
    <name evidence="4" type="primary">echA8</name>
    <name evidence="4" type="ORF">ERS852491_01728</name>
</gene>
<dbReference type="InterPro" id="IPR018376">
    <property type="entry name" value="Enoyl-CoA_hyd/isom_CS"/>
</dbReference>
<sequence>MSEEISYKQEQRIATITFNRPKVLNALTIPMLDELEGMIDRLNEDESCKVIIITGEGRSFAAGADISCMKEASPQEAMRFSKTTTRLFRKIELARPFTIAAVNGYALGGGLELALACDVRVAADTAKLGLTETAIGSFPGSGGTMRLPKLVGLGRAKELLATAEKVPAARAMELGMVEHIVPSDKLMEFCRELAKRICKNSRNAIADGKRLMTLSYEMDAEKACELMTFMIGMNYGSKDQREGMRAFLEKREPHFE</sequence>
<dbReference type="PANTHER" id="PTHR11941">
    <property type="entry name" value="ENOYL-COA HYDRATASE-RELATED"/>
    <property type="match status" value="1"/>
</dbReference>
<dbReference type="Pfam" id="PF00378">
    <property type="entry name" value="ECH_1"/>
    <property type="match status" value="1"/>
</dbReference>
<dbReference type="Proteomes" id="UP000095544">
    <property type="component" value="Unassembled WGS sequence"/>
</dbReference>
<evidence type="ECO:0000256" key="1">
    <source>
        <dbReference type="ARBA" id="ARBA00005254"/>
    </source>
</evidence>
<dbReference type="EMBL" id="CYZU01000013">
    <property type="protein sequence ID" value="CUO27198.1"/>
    <property type="molecule type" value="Genomic_DNA"/>
</dbReference>
<organism evidence="4 5">
    <name type="scientific">Faecalicatena contorta</name>
    <dbReference type="NCBI Taxonomy" id="39482"/>
    <lineage>
        <taxon>Bacteria</taxon>
        <taxon>Bacillati</taxon>
        <taxon>Bacillota</taxon>
        <taxon>Clostridia</taxon>
        <taxon>Lachnospirales</taxon>
        <taxon>Lachnospiraceae</taxon>
        <taxon>Faecalicatena</taxon>
    </lineage>
</organism>
<dbReference type="CDD" id="cd06558">
    <property type="entry name" value="crotonase-like"/>
    <property type="match status" value="1"/>
</dbReference>
<evidence type="ECO:0000313" key="4">
    <source>
        <dbReference type="EMBL" id="CUO27198.1"/>
    </source>
</evidence>
<dbReference type="EC" id="4.2.1.17" evidence="4"/>
<keyword evidence="2 4" id="KW-0456">Lyase</keyword>
<protein>
    <submittedName>
        <fullName evidence="4">Probable enoyl-CoA hydratase echA8</fullName>
        <ecNumber evidence="4">4.2.1.17</ecNumber>
    </submittedName>
</protein>
<dbReference type="GO" id="GO:0006635">
    <property type="term" value="P:fatty acid beta-oxidation"/>
    <property type="evidence" value="ECO:0007669"/>
    <property type="project" value="TreeGrafter"/>
</dbReference>
<dbReference type="InterPro" id="IPR001753">
    <property type="entry name" value="Enoyl-CoA_hydra/iso"/>
</dbReference>
<dbReference type="STRING" id="39482.ERS852491_01728"/>
<dbReference type="FunFam" id="3.90.226.10:FF:000009">
    <property type="entry name" value="Carnitinyl-CoA dehydratase"/>
    <property type="match status" value="1"/>
</dbReference>
<evidence type="ECO:0000313" key="5">
    <source>
        <dbReference type="Proteomes" id="UP000095544"/>
    </source>
</evidence>
<comment type="similarity">
    <text evidence="1 3">Belongs to the enoyl-CoA hydratase/isomerase family.</text>
</comment>
<name>A0A174DSG5_9FIRM</name>
<reference evidence="4 5" key="1">
    <citation type="submission" date="2015-09" db="EMBL/GenBank/DDBJ databases">
        <authorList>
            <consortium name="Pathogen Informatics"/>
        </authorList>
    </citation>
    <scope>NUCLEOTIDE SEQUENCE [LARGE SCALE GENOMIC DNA]</scope>
    <source>
        <strain evidence="4 5">2789STDY5834876</strain>
    </source>
</reference>
<accession>A0A174DSG5</accession>
<proteinExistence type="inferred from homology"/>